<dbReference type="AlphaFoldDB" id="A0AAD7DXW2"/>
<protein>
    <submittedName>
        <fullName evidence="2">Uncharacterized protein</fullName>
    </submittedName>
</protein>
<accession>A0AAD7DXW2</accession>
<sequence length="405" mass="44834">MAPQMETMEKLCHDAKTLQEAKKILVIARTSTAVGSGFDLGEARTGLEAVCAYLASQDLNNTNVTIEAAQIASCQTMPKFKKLRDQVVKAVTAARKPARRDPLKYESLLKDHCAQINALRGAKWMHNVEALVMPQLDDEKISEDEITCAVFIWVCHLVTNERLFRANSFEETYDVHTANIRQLSKLIKIVCGPELEAKIREDYSKPASPAKSASASPRKSPSKPALRALPSRDSPQKRKVTFPDADADDLPTPDSPTKRQKVAQPTASSSLVTLESIRQRQTRSMSGSPTKPAPSTPRKPQRLPSSPSKSPVKALAAVTPSRPLKPTPMDVELLSSDSSDEEESAPAPRRRFRPVFRDQKQWAMCDPRLAKLTSAAVEYHKSMTKRHGMPFQDARHSEDVAMDSD</sequence>
<evidence type="ECO:0000313" key="3">
    <source>
        <dbReference type="Proteomes" id="UP001221757"/>
    </source>
</evidence>
<name>A0AAD7DXW2_MYCRO</name>
<feature type="compositionally biased region" description="Polar residues" evidence="1">
    <location>
        <begin position="263"/>
        <end position="273"/>
    </location>
</feature>
<gene>
    <name evidence="2" type="ORF">B0H17DRAFT_1176464</name>
</gene>
<feature type="compositionally biased region" description="Low complexity" evidence="1">
    <location>
        <begin position="205"/>
        <end position="225"/>
    </location>
</feature>
<reference evidence="2" key="1">
    <citation type="submission" date="2023-03" db="EMBL/GenBank/DDBJ databases">
        <title>Massive genome expansion in bonnet fungi (Mycena s.s.) driven by repeated elements and novel gene families across ecological guilds.</title>
        <authorList>
            <consortium name="Lawrence Berkeley National Laboratory"/>
            <person name="Harder C.B."/>
            <person name="Miyauchi S."/>
            <person name="Viragh M."/>
            <person name="Kuo A."/>
            <person name="Thoen E."/>
            <person name="Andreopoulos B."/>
            <person name="Lu D."/>
            <person name="Skrede I."/>
            <person name="Drula E."/>
            <person name="Henrissat B."/>
            <person name="Morin E."/>
            <person name="Kohler A."/>
            <person name="Barry K."/>
            <person name="LaButti K."/>
            <person name="Morin E."/>
            <person name="Salamov A."/>
            <person name="Lipzen A."/>
            <person name="Mereny Z."/>
            <person name="Hegedus B."/>
            <person name="Baldrian P."/>
            <person name="Stursova M."/>
            <person name="Weitz H."/>
            <person name="Taylor A."/>
            <person name="Grigoriev I.V."/>
            <person name="Nagy L.G."/>
            <person name="Martin F."/>
            <person name="Kauserud H."/>
        </authorList>
    </citation>
    <scope>NUCLEOTIDE SEQUENCE</scope>
    <source>
        <strain evidence="2">CBHHK067</strain>
    </source>
</reference>
<dbReference type="EMBL" id="JARKIE010000017">
    <property type="protein sequence ID" value="KAJ7701455.1"/>
    <property type="molecule type" value="Genomic_DNA"/>
</dbReference>
<proteinExistence type="predicted"/>
<comment type="caution">
    <text evidence="2">The sequence shown here is derived from an EMBL/GenBank/DDBJ whole genome shotgun (WGS) entry which is preliminary data.</text>
</comment>
<feature type="region of interest" description="Disordered" evidence="1">
    <location>
        <begin position="202"/>
        <end position="352"/>
    </location>
</feature>
<evidence type="ECO:0000256" key="1">
    <source>
        <dbReference type="SAM" id="MobiDB-lite"/>
    </source>
</evidence>
<evidence type="ECO:0000313" key="2">
    <source>
        <dbReference type="EMBL" id="KAJ7701455.1"/>
    </source>
</evidence>
<dbReference type="Proteomes" id="UP001221757">
    <property type="component" value="Unassembled WGS sequence"/>
</dbReference>
<organism evidence="2 3">
    <name type="scientific">Mycena rosella</name>
    <name type="common">Pink bonnet</name>
    <name type="synonym">Agaricus rosellus</name>
    <dbReference type="NCBI Taxonomy" id="1033263"/>
    <lineage>
        <taxon>Eukaryota</taxon>
        <taxon>Fungi</taxon>
        <taxon>Dikarya</taxon>
        <taxon>Basidiomycota</taxon>
        <taxon>Agaricomycotina</taxon>
        <taxon>Agaricomycetes</taxon>
        <taxon>Agaricomycetidae</taxon>
        <taxon>Agaricales</taxon>
        <taxon>Marasmiineae</taxon>
        <taxon>Mycenaceae</taxon>
        <taxon>Mycena</taxon>
    </lineage>
</organism>
<keyword evidence="3" id="KW-1185">Reference proteome</keyword>